<evidence type="ECO:0000313" key="2">
    <source>
        <dbReference type="Proteomes" id="UP000281549"/>
    </source>
</evidence>
<dbReference type="SUPFAM" id="SSF55298">
    <property type="entry name" value="YjgF-like"/>
    <property type="match status" value="1"/>
</dbReference>
<dbReference type="Pfam" id="PF01042">
    <property type="entry name" value="Ribonuc_L-PSP"/>
    <property type="match status" value="1"/>
</dbReference>
<organism evidence="1 2">
    <name type="scientific">Rozella allomycis (strain CSF55)</name>
    <dbReference type="NCBI Taxonomy" id="988480"/>
    <lineage>
        <taxon>Eukaryota</taxon>
        <taxon>Fungi</taxon>
        <taxon>Fungi incertae sedis</taxon>
        <taxon>Cryptomycota</taxon>
        <taxon>Cryptomycota incertae sedis</taxon>
        <taxon>Rozella</taxon>
    </lineage>
</organism>
<feature type="non-terminal residue" evidence="1">
    <location>
        <position position="1"/>
    </location>
</feature>
<dbReference type="Proteomes" id="UP000281549">
    <property type="component" value="Unassembled WGS sequence"/>
</dbReference>
<dbReference type="InterPro" id="IPR035959">
    <property type="entry name" value="RutC-like_sf"/>
</dbReference>
<accession>A0A4P9YIG5</accession>
<dbReference type="InterPro" id="IPR006175">
    <property type="entry name" value="YjgF/YER057c/UK114"/>
</dbReference>
<dbReference type="PANTHER" id="PTHR11803:SF48">
    <property type="entry name" value="2-AMINOMUCONATE DEAMINASE"/>
    <property type="match status" value="1"/>
</dbReference>
<evidence type="ECO:0000313" key="1">
    <source>
        <dbReference type="EMBL" id="RKP18100.1"/>
    </source>
</evidence>
<dbReference type="Gene3D" id="3.30.1330.40">
    <property type="entry name" value="RutC-like"/>
    <property type="match status" value="1"/>
</dbReference>
<reference evidence="2" key="1">
    <citation type="journal article" date="2018" name="Nat. Microbiol.">
        <title>Leveraging single-cell genomics to expand the fungal tree of life.</title>
        <authorList>
            <person name="Ahrendt S.R."/>
            <person name="Quandt C.A."/>
            <person name="Ciobanu D."/>
            <person name="Clum A."/>
            <person name="Salamov A."/>
            <person name="Andreopoulos B."/>
            <person name="Cheng J.F."/>
            <person name="Woyke T."/>
            <person name="Pelin A."/>
            <person name="Henrissat B."/>
            <person name="Reynolds N.K."/>
            <person name="Benny G.L."/>
            <person name="Smith M.E."/>
            <person name="James T.Y."/>
            <person name="Grigoriev I.V."/>
        </authorList>
    </citation>
    <scope>NUCLEOTIDE SEQUENCE [LARGE SCALE GENOMIC DNA]</scope>
    <source>
        <strain evidence="2">CSF55</strain>
    </source>
</reference>
<dbReference type="GO" id="GO:0005829">
    <property type="term" value="C:cytosol"/>
    <property type="evidence" value="ECO:0007669"/>
    <property type="project" value="TreeGrafter"/>
</dbReference>
<gene>
    <name evidence="1" type="ORF">ROZALSC1DRAFT_15554</name>
</gene>
<proteinExistence type="predicted"/>
<dbReference type="AlphaFoldDB" id="A0A4P9YIG5"/>
<protein>
    <submittedName>
        <fullName evidence="1">YjgF-like protein</fullName>
    </submittedName>
</protein>
<dbReference type="PANTHER" id="PTHR11803">
    <property type="entry name" value="2-IMINOBUTANOATE/2-IMINOPROPANOATE DEAMINASE RIDA"/>
    <property type="match status" value="1"/>
</dbReference>
<dbReference type="GO" id="GO:0005739">
    <property type="term" value="C:mitochondrion"/>
    <property type="evidence" value="ECO:0007669"/>
    <property type="project" value="TreeGrafter"/>
</dbReference>
<dbReference type="GO" id="GO:0019239">
    <property type="term" value="F:deaminase activity"/>
    <property type="evidence" value="ECO:0007669"/>
    <property type="project" value="TreeGrafter"/>
</dbReference>
<dbReference type="CDD" id="cd00448">
    <property type="entry name" value="YjgF_YER057c_UK114_family"/>
    <property type="match status" value="1"/>
</dbReference>
<sequence length="142" mass="15590">PNGVGYIFENRPVPVTAYPHARVFGDLIYLSSTSARQLDGTYAGAELQKDGSYKLDIEKQSEAALKGIEETLKNLGAKMEHLVDITIYLADIEDLAGFNKVYEEFFPSKEKAPTRGTFAVKNLPSQLALLEIKAIAAVPKTK</sequence>
<dbReference type="EMBL" id="ML005561">
    <property type="protein sequence ID" value="RKP18100.1"/>
    <property type="molecule type" value="Genomic_DNA"/>
</dbReference>
<name>A0A4P9YIG5_ROZAC</name>